<dbReference type="SUPFAM" id="SSF89796">
    <property type="entry name" value="CoA-transferase family III (CaiB/BaiF)"/>
    <property type="match status" value="1"/>
</dbReference>
<protein>
    <submittedName>
        <fullName evidence="2">CoA transferase</fullName>
    </submittedName>
</protein>
<evidence type="ECO:0000313" key="3">
    <source>
        <dbReference type="Proteomes" id="UP000460157"/>
    </source>
</evidence>
<name>A0A7K1UHZ3_9MICC</name>
<evidence type="ECO:0000256" key="1">
    <source>
        <dbReference type="ARBA" id="ARBA00022679"/>
    </source>
</evidence>
<dbReference type="Pfam" id="PF02515">
    <property type="entry name" value="CoA_transf_3"/>
    <property type="match status" value="1"/>
</dbReference>
<dbReference type="Gene3D" id="3.30.1540.10">
    <property type="entry name" value="formyl-coa transferase, domain 3"/>
    <property type="match status" value="1"/>
</dbReference>
<dbReference type="EMBL" id="WRPM01000048">
    <property type="protein sequence ID" value="MVT26090.1"/>
    <property type="molecule type" value="Genomic_DNA"/>
</dbReference>
<keyword evidence="1 2" id="KW-0808">Transferase</keyword>
<sequence length="405" mass="43695">MNLPLSGVRVLDLSRALAGPYCTALLADMGADVVKVESIRGGDTARQWPPFQDEHSLYFDSTNRNKRSISLDLYSEEAKCILRRLAASADVLVENFRPGTLAKMGLSEEVLRELNPELVVTSISGFGEVGPLRDMAGLDQVIQGMSGLTSVTGPDREHTYRTGVSIIDITTGMINAFNVVTALLGKRLGASPTKMSTSLLETGLALSVFQGQRALSLGTNPEPQGNDHPTITPYGVFETGTVPITLAVANDKDWVSFAALIGSPELATDERFRTGQTRLENREQLKGLIEELLSRRSAEAWVEDIRGLGIPCGPIYTYTEAFATDQVAALEMIQEVNRADGTQLRLLRGPINVDGVPAKVRTPPPELGEHTVEILRELGLSDAEITSLGDRGLVGMPAGERVGQQ</sequence>
<keyword evidence="3" id="KW-1185">Reference proteome</keyword>
<dbReference type="AlphaFoldDB" id="A0A7K1UHZ3"/>
<dbReference type="GO" id="GO:0008410">
    <property type="term" value="F:CoA-transferase activity"/>
    <property type="evidence" value="ECO:0007669"/>
    <property type="project" value="TreeGrafter"/>
</dbReference>
<dbReference type="RefSeq" id="WP_157322716.1">
    <property type="nucleotide sequence ID" value="NZ_BMFX01000002.1"/>
</dbReference>
<dbReference type="InterPro" id="IPR003673">
    <property type="entry name" value="CoA-Trfase_fam_III"/>
</dbReference>
<gene>
    <name evidence="2" type="ORF">GNZ21_06925</name>
</gene>
<proteinExistence type="predicted"/>
<dbReference type="PANTHER" id="PTHR48207:SF3">
    <property type="entry name" value="SUCCINATE--HYDROXYMETHYLGLUTARATE COA-TRANSFERASE"/>
    <property type="match status" value="1"/>
</dbReference>
<reference evidence="2 3" key="1">
    <citation type="submission" date="2019-12" db="EMBL/GenBank/DDBJ databases">
        <title>Nesterenkonia muleiensis sp. nov., a novel actinobacterium isolated from sap of Populus euphratica.</title>
        <authorList>
            <person name="Wang R."/>
        </authorList>
    </citation>
    <scope>NUCLEOTIDE SEQUENCE [LARGE SCALE GENOMIC DNA]</scope>
    <source>
        <strain evidence="2 3">F10</strain>
    </source>
</reference>
<evidence type="ECO:0000313" key="2">
    <source>
        <dbReference type="EMBL" id="MVT26090.1"/>
    </source>
</evidence>
<comment type="caution">
    <text evidence="2">The sequence shown here is derived from an EMBL/GenBank/DDBJ whole genome shotgun (WGS) entry which is preliminary data.</text>
</comment>
<dbReference type="Proteomes" id="UP000460157">
    <property type="component" value="Unassembled WGS sequence"/>
</dbReference>
<accession>A0A7K1UHZ3</accession>
<dbReference type="PANTHER" id="PTHR48207">
    <property type="entry name" value="SUCCINATE--HYDROXYMETHYLGLUTARATE COA-TRANSFERASE"/>
    <property type="match status" value="1"/>
</dbReference>
<dbReference type="InterPro" id="IPR050483">
    <property type="entry name" value="CoA-transferase_III_domain"/>
</dbReference>
<dbReference type="InterPro" id="IPR023606">
    <property type="entry name" value="CoA-Trfase_III_dom_1_sf"/>
</dbReference>
<dbReference type="InterPro" id="IPR044855">
    <property type="entry name" value="CoA-Trfase_III_dom3_sf"/>
</dbReference>
<dbReference type="OrthoDB" id="9797653at2"/>
<organism evidence="2 3">
    <name type="scientific">Nesterenkonia alkaliphila</name>
    <dbReference type="NCBI Taxonomy" id="1463631"/>
    <lineage>
        <taxon>Bacteria</taxon>
        <taxon>Bacillati</taxon>
        <taxon>Actinomycetota</taxon>
        <taxon>Actinomycetes</taxon>
        <taxon>Micrococcales</taxon>
        <taxon>Micrococcaceae</taxon>
        <taxon>Nesterenkonia</taxon>
    </lineage>
</organism>
<dbReference type="Gene3D" id="3.40.50.10540">
    <property type="entry name" value="Crotonobetainyl-coa:carnitine coa-transferase, domain 1"/>
    <property type="match status" value="1"/>
</dbReference>